<dbReference type="EMBL" id="JANPWB010000002">
    <property type="protein sequence ID" value="KAJ1210880.1"/>
    <property type="molecule type" value="Genomic_DNA"/>
</dbReference>
<proteinExistence type="predicted"/>
<dbReference type="Proteomes" id="UP001066276">
    <property type="component" value="Chromosome 1_2"/>
</dbReference>
<sequence length="95" mass="10159">MPGARLPPYVSARAPHDVTAPADRAVSEWARDPPLTASQMKCELMALAGLHSDTASDGSYSGARSGRQEAAVHNKGRTVMRVQPRNPQGAHCLRL</sequence>
<keyword evidence="3" id="KW-1185">Reference proteome</keyword>
<evidence type="ECO:0000256" key="1">
    <source>
        <dbReference type="SAM" id="MobiDB-lite"/>
    </source>
</evidence>
<organism evidence="2 3">
    <name type="scientific">Pleurodeles waltl</name>
    <name type="common">Iberian ribbed newt</name>
    <dbReference type="NCBI Taxonomy" id="8319"/>
    <lineage>
        <taxon>Eukaryota</taxon>
        <taxon>Metazoa</taxon>
        <taxon>Chordata</taxon>
        <taxon>Craniata</taxon>
        <taxon>Vertebrata</taxon>
        <taxon>Euteleostomi</taxon>
        <taxon>Amphibia</taxon>
        <taxon>Batrachia</taxon>
        <taxon>Caudata</taxon>
        <taxon>Salamandroidea</taxon>
        <taxon>Salamandridae</taxon>
        <taxon>Pleurodelinae</taxon>
        <taxon>Pleurodeles</taxon>
    </lineage>
</organism>
<accession>A0AAV7WDE1</accession>
<reference evidence="2" key="1">
    <citation type="journal article" date="2022" name="bioRxiv">
        <title>Sequencing and chromosome-scale assembly of the giantPleurodeles waltlgenome.</title>
        <authorList>
            <person name="Brown T."/>
            <person name="Elewa A."/>
            <person name="Iarovenko S."/>
            <person name="Subramanian E."/>
            <person name="Araus A.J."/>
            <person name="Petzold A."/>
            <person name="Susuki M."/>
            <person name="Suzuki K.-i.T."/>
            <person name="Hayashi T."/>
            <person name="Toyoda A."/>
            <person name="Oliveira C."/>
            <person name="Osipova E."/>
            <person name="Leigh N.D."/>
            <person name="Simon A."/>
            <person name="Yun M.H."/>
        </authorList>
    </citation>
    <scope>NUCLEOTIDE SEQUENCE</scope>
    <source>
        <strain evidence="2">20211129_DDA</strain>
        <tissue evidence="2">Liver</tissue>
    </source>
</reference>
<name>A0AAV7WDE1_PLEWA</name>
<evidence type="ECO:0000313" key="2">
    <source>
        <dbReference type="EMBL" id="KAJ1210880.1"/>
    </source>
</evidence>
<comment type="caution">
    <text evidence="2">The sequence shown here is derived from an EMBL/GenBank/DDBJ whole genome shotgun (WGS) entry which is preliminary data.</text>
</comment>
<evidence type="ECO:0000313" key="3">
    <source>
        <dbReference type="Proteomes" id="UP001066276"/>
    </source>
</evidence>
<gene>
    <name evidence="2" type="ORF">NDU88_006242</name>
</gene>
<dbReference type="AlphaFoldDB" id="A0AAV7WDE1"/>
<protein>
    <submittedName>
        <fullName evidence="2">Uncharacterized protein</fullName>
    </submittedName>
</protein>
<feature type="region of interest" description="Disordered" evidence="1">
    <location>
        <begin position="53"/>
        <end position="75"/>
    </location>
</feature>